<dbReference type="SUPFAM" id="SSF50249">
    <property type="entry name" value="Nucleic acid-binding proteins"/>
    <property type="match status" value="2"/>
</dbReference>
<dbReference type="PANTHER" id="PTHR30053">
    <property type="entry name" value="ELONGATION FACTOR P"/>
    <property type="match status" value="1"/>
</dbReference>
<dbReference type="GeneID" id="93102762"/>
<dbReference type="GO" id="GO:0003746">
    <property type="term" value="F:translation elongation factor activity"/>
    <property type="evidence" value="ECO:0007669"/>
    <property type="project" value="UniProtKB-UniRule"/>
</dbReference>
<feature type="domain" description="Elongation factor P C-terminal" evidence="10">
    <location>
        <begin position="130"/>
        <end position="186"/>
    </location>
</feature>
<evidence type="ECO:0000256" key="3">
    <source>
        <dbReference type="ARBA" id="ARBA00009479"/>
    </source>
</evidence>
<evidence type="ECO:0000259" key="11">
    <source>
        <dbReference type="SMART" id="SM01185"/>
    </source>
</evidence>
<accession>A0A3Q9INY6</accession>
<dbReference type="SUPFAM" id="SSF50104">
    <property type="entry name" value="Translation proteins SH3-like domain"/>
    <property type="match status" value="1"/>
</dbReference>
<keyword evidence="6 7" id="KW-0648">Protein biosynthesis</keyword>
<dbReference type="InterPro" id="IPR014722">
    <property type="entry name" value="Rib_uL2_dom2"/>
</dbReference>
<dbReference type="FunFam" id="2.40.50.140:FF:000004">
    <property type="entry name" value="Elongation factor P"/>
    <property type="match status" value="1"/>
</dbReference>
<dbReference type="Gene3D" id="2.30.30.30">
    <property type="match status" value="1"/>
</dbReference>
<evidence type="ECO:0000259" key="10">
    <source>
        <dbReference type="SMART" id="SM00841"/>
    </source>
</evidence>
<dbReference type="InterPro" id="IPR015365">
    <property type="entry name" value="Elong-fact-P_C"/>
</dbReference>
<evidence type="ECO:0000256" key="2">
    <source>
        <dbReference type="ARBA" id="ARBA00004815"/>
    </source>
</evidence>
<dbReference type="SMART" id="SM01185">
    <property type="entry name" value="EFP"/>
    <property type="match status" value="1"/>
</dbReference>
<dbReference type="CDD" id="cd04470">
    <property type="entry name" value="S1_EF-P_repeat_1"/>
    <property type="match status" value="1"/>
</dbReference>
<dbReference type="NCBIfam" id="NF001810">
    <property type="entry name" value="PRK00529.1"/>
    <property type="match status" value="1"/>
</dbReference>
<evidence type="ECO:0000256" key="6">
    <source>
        <dbReference type="ARBA" id="ARBA00022917"/>
    </source>
</evidence>
<dbReference type="PIRSF" id="PIRSF005901">
    <property type="entry name" value="EF-P"/>
    <property type="match status" value="1"/>
</dbReference>
<dbReference type="PROSITE" id="PS01275">
    <property type="entry name" value="EFP"/>
    <property type="match status" value="1"/>
</dbReference>
<dbReference type="AlphaFoldDB" id="A0A3Q9INY6"/>
<dbReference type="InterPro" id="IPR011768">
    <property type="entry name" value="Transl_elongation_fac_P"/>
</dbReference>
<name>A0A3Q9INY6_9BACT</name>
<dbReference type="InterPro" id="IPR013185">
    <property type="entry name" value="Transl_elong_KOW-like"/>
</dbReference>
<proteinExistence type="inferred from homology"/>
<dbReference type="Gene3D" id="2.40.50.140">
    <property type="entry name" value="Nucleic acid-binding proteins"/>
    <property type="match status" value="2"/>
</dbReference>
<dbReference type="KEGG" id="buy:D8S85_12665"/>
<dbReference type="GO" id="GO:0005829">
    <property type="term" value="C:cytosol"/>
    <property type="evidence" value="ECO:0007669"/>
    <property type="project" value="UniProtKB-ARBA"/>
</dbReference>
<dbReference type="Pfam" id="PF01132">
    <property type="entry name" value="EFP"/>
    <property type="match status" value="1"/>
</dbReference>
<keyword evidence="5 7" id="KW-0251">Elongation factor</keyword>
<comment type="subcellular location">
    <subcellularLocation>
        <location evidence="1 7">Cytoplasm</location>
    </subcellularLocation>
</comment>
<evidence type="ECO:0000256" key="8">
    <source>
        <dbReference type="NCBIfam" id="TIGR00038"/>
    </source>
</evidence>
<reference evidence="12 13" key="1">
    <citation type="submission" date="2018-10" db="EMBL/GenBank/DDBJ databases">
        <title>Butyricimonas faecalis sp. nov., isolated from human faeces and emended description of the genus Butyricimonas.</title>
        <authorList>
            <person name="Le Roy T."/>
            <person name="Van der Smissen P."/>
            <person name="Paquot A."/>
            <person name="Delzenne N."/>
            <person name="Muccioli G."/>
            <person name="Collet J.-F."/>
            <person name="Cani P.D."/>
        </authorList>
    </citation>
    <scope>NUCLEOTIDE SEQUENCE [LARGE SCALE GENOMIC DNA]</scope>
    <source>
        <strain evidence="12 13">H184</strain>
    </source>
</reference>
<gene>
    <name evidence="7 12" type="primary">efp</name>
    <name evidence="12" type="ORF">D8S85_12665</name>
</gene>
<dbReference type="SMART" id="SM00841">
    <property type="entry name" value="Elong-fact-P_C"/>
    <property type="match status" value="1"/>
</dbReference>
<dbReference type="RefSeq" id="WP_027200891.1">
    <property type="nucleotide sequence ID" value="NZ_CP032819.1"/>
</dbReference>
<keyword evidence="13" id="KW-1185">Reference proteome</keyword>
<dbReference type="EMBL" id="CP032819">
    <property type="protein sequence ID" value="AZS30312.1"/>
    <property type="molecule type" value="Genomic_DNA"/>
</dbReference>
<evidence type="ECO:0000256" key="5">
    <source>
        <dbReference type="ARBA" id="ARBA00022768"/>
    </source>
</evidence>
<dbReference type="UniPathway" id="UPA00345"/>
<dbReference type="OrthoDB" id="9801844at2"/>
<evidence type="ECO:0000256" key="9">
    <source>
        <dbReference type="RuleBase" id="RU004389"/>
    </source>
</evidence>
<dbReference type="Pfam" id="PF08207">
    <property type="entry name" value="EFP_N"/>
    <property type="match status" value="1"/>
</dbReference>
<comment type="similarity">
    <text evidence="3 7 9">Belongs to the elongation factor P family.</text>
</comment>
<dbReference type="InterPro" id="IPR020599">
    <property type="entry name" value="Transl_elong_fac_P/YeiP"/>
</dbReference>
<dbReference type="InterPro" id="IPR001059">
    <property type="entry name" value="Transl_elong_P/YeiP_cen"/>
</dbReference>
<dbReference type="FunFam" id="2.30.30.30:FF:000003">
    <property type="entry name" value="Elongation factor P"/>
    <property type="match status" value="1"/>
</dbReference>
<feature type="domain" description="Translation elongation factor P/YeiP central" evidence="11">
    <location>
        <begin position="67"/>
        <end position="122"/>
    </location>
</feature>
<dbReference type="CDD" id="cd05794">
    <property type="entry name" value="S1_EF-P_repeat_2"/>
    <property type="match status" value="1"/>
</dbReference>
<dbReference type="PANTHER" id="PTHR30053:SF12">
    <property type="entry name" value="ELONGATION FACTOR P (EF-P) FAMILY PROTEIN"/>
    <property type="match status" value="1"/>
</dbReference>
<dbReference type="Pfam" id="PF09285">
    <property type="entry name" value="Elong-fact-P_C"/>
    <property type="match status" value="1"/>
</dbReference>
<dbReference type="InterPro" id="IPR008991">
    <property type="entry name" value="Translation_prot_SH3-like_sf"/>
</dbReference>
<evidence type="ECO:0000256" key="7">
    <source>
        <dbReference type="HAMAP-Rule" id="MF_00141"/>
    </source>
</evidence>
<dbReference type="InterPro" id="IPR013852">
    <property type="entry name" value="Transl_elong_P/YeiP_CS"/>
</dbReference>
<dbReference type="FunFam" id="2.40.50.140:FF:000009">
    <property type="entry name" value="Elongation factor P"/>
    <property type="match status" value="1"/>
</dbReference>
<organism evidence="12 13">
    <name type="scientific">Butyricimonas faecalis</name>
    <dbReference type="NCBI Taxonomy" id="2093856"/>
    <lineage>
        <taxon>Bacteria</taxon>
        <taxon>Pseudomonadati</taxon>
        <taxon>Bacteroidota</taxon>
        <taxon>Bacteroidia</taxon>
        <taxon>Bacteroidales</taxon>
        <taxon>Odoribacteraceae</taxon>
        <taxon>Butyricimonas</taxon>
    </lineage>
</organism>
<sequence>MATTADFRNGLCIVFKDDLYRIVQFQHVKPGKGPAFVRTKMQNIKTGRTLENTFTSGVKIDVVRIERRPYQFLYMEGEDYIMMHTETFEQIPIAKDLINAPQFLKEGDAVEMVVHADTETPLYVELLPTVVLEVTYTEPGLKGDTASSTALKPAEVETGARVMVPLFINTGEKIRIKTEDGTYVERVKE</sequence>
<comment type="pathway">
    <text evidence="2 7">Protein biosynthesis; polypeptide chain elongation.</text>
</comment>
<dbReference type="Proteomes" id="UP000270673">
    <property type="component" value="Chromosome"/>
</dbReference>
<dbReference type="NCBIfam" id="TIGR00038">
    <property type="entry name" value="efp"/>
    <property type="match status" value="1"/>
</dbReference>
<dbReference type="InterPro" id="IPR012340">
    <property type="entry name" value="NA-bd_OB-fold"/>
</dbReference>
<evidence type="ECO:0000313" key="13">
    <source>
        <dbReference type="Proteomes" id="UP000270673"/>
    </source>
</evidence>
<comment type="function">
    <text evidence="7">Involved in peptide bond synthesis. Stimulates efficient translation and peptide-bond synthesis on native or reconstituted 70S ribosomes in vitro. Probably functions indirectly by altering the affinity of the ribosome for aminoacyl-tRNA, thus increasing their reactivity as acceptors for peptidyl transferase.</text>
</comment>
<dbReference type="GO" id="GO:0043043">
    <property type="term" value="P:peptide biosynthetic process"/>
    <property type="evidence" value="ECO:0007669"/>
    <property type="project" value="InterPro"/>
</dbReference>
<evidence type="ECO:0000256" key="4">
    <source>
        <dbReference type="ARBA" id="ARBA00022490"/>
    </source>
</evidence>
<evidence type="ECO:0000313" key="12">
    <source>
        <dbReference type="EMBL" id="AZS30312.1"/>
    </source>
</evidence>
<evidence type="ECO:0000256" key="1">
    <source>
        <dbReference type="ARBA" id="ARBA00004496"/>
    </source>
</evidence>
<keyword evidence="4 7" id="KW-0963">Cytoplasm</keyword>
<dbReference type="HAMAP" id="MF_00141">
    <property type="entry name" value="EF_P"/>
    <property type="match status" value="1"/>
</dbReference>
<protein>
    <recommendedName>
        <fullName evidence="7 8">Elongation factor P</fullName>
        <shortName evidence="7">EF-P</shortName>
    </recommendedName>
</protein>